<feature type="region of interest" description="Disordered" evidence="1">
    <location>
        <begin position="282"/>
        <end position="302"/>
    </location>
</feature>
<gene>
    <name evidence="4" type="ORF">OSB1V03_LOCUS2700</name>
</gene>
<feature type="chain" id="PRO_5036210958" evidence="3">
    <location>
        <begin position="27"/>
        <end position="381"/>
    </location>
</feature>
<evidence type="ECO:0000313" key="5">
    <source>
        <dbReference type="Proteomes" id="UP000759131"/>
    </source>
</evidence>
<accession>A0A7R9KI91</accession>
<keyword evidence="2" id="KW-1133">Transmembrane helix</keyword>
<keyword evidence="3" id="KW-0732">Signal</keyword>
<dbReference type="InterPro" id="IPR036375">
    <property type="entry name" value="Hemopexin-like_dom_sf"/>
</dbReference>
<protein>
    <submittedName>
        <fullName evidence="4">Uncharacterized protein</fullName>
    </submittedName>
</protein>
<dbReference type="Gene3D" id="2.110.10.10">
    <property type="entry name" value="Hemopexin-like domain"/>
    <property type="match status" value="1"/>
</dbReference>
<feature type="transmembrane region" description="Helical" evidence="2">
    <location>
        <begin position="342"/>
        <end position="365"/>
    </location>
</feature>
<dbReference type="Proteomes" id="UP000759131">
    <property type="component" value="Unassembled WGS sequence"/>
</dbReference>
<evidence type="ECO:0000256" key="2">
    <source>
        <dbReference type="SAM" id="Phobius"/>
    </source>
</evidence>
<dbReference type="SUPFAM" id="SSF50923">
    <property type="entry name" value="Hemopexin-like domain"/>
    <property type="match status" value="1"/>
</dbReference>
<proteinExistence type="predicted"/>
<organism evidence="4">
    <name type="scientific">Medioppia subpectinata</name>
    <dbReference type="NCBI Taxonomy" id="1979941"/>
    <lineage>
        <taxon>Eukaryota</taxon>
        <taxon>Metazoa</taxon>
        <taxon>Ecdysozoa</taxon>
        <taxon>Arthropoda</taxon>
        <taxon>Chelicerata</taxon>
        <taxon>Arachnida</taxon>
        <taxon>Acari</taxon>
        <taxon>Acariformes</taxon>
        <taxon>Sarcoptiformes</taxon>
        <taxon>Oribatida</taxon>
        <taxon>Brachypylina</taxon>
        <taxon>Oppioidea</taxon>
        <taxon>Oppiidae</taxon>
        <taxon>Medioppia</taxon>
    </lineage>
</organism>
<evidence type="ECO:0000256" key="1">
    <source>
        <dbReference type="SAM" id="MobiDB-lite"/>
    </source>
</evidence>
<evidence type="ECO:0000313" key="4">
    <source>
        <dbReference type="EMBL" id="CAD7622235.1"/>
    </source>
</evidence>
<dbReference type="EMBL" id="OC855563">
    <property type="protein sequence ID" value="CAD7622235.1"/>
    <property type="molecule type" value="Genomic_DNA"/>
</dbReference>
<evidence type="ECO:0000256" key="3">
    <source>
        <dbReference type="SAM" id="SignalP"/>
    </source>
</evidence>
<dbReference type="AlphaFoldDB" id="A0A7R9KI91"/>
<keyword evidence="2" id="KW-0472">Membrane</keyword>
<keyword evidence="2" id="KW-0812">Transmembrane</keyword>
<name>A0A7R9KI91_9ACAR</name>
<keyword evidence="5" id="KW-1185">Reference proteome</keyword>
<dbReference type="EMBL" id="CAJPIZ010000988">
    <property type="protein sequence ID" value="CAG2102665.1"/>
    <property type="molecule type" value="Genomic_DNA"/>
</dbReference>
<sequence length="381" mass="41855">MLSITSLVPLLIFTILCFSCKQISLAETTAAIGETVTDPDVELCDKTVITGGVVTDERIGYIFNDKYFWQMKGKQGIDGYASLIANKWPEILAPIRAAFVIPIETGFMTIFIVGDNWYGYQDGKMMSSGVTSVWPQFKDLDITIAFPFESKDSKIFVIYNKNRNYILYDFKSVENPKVLNSGQTEVRDGYLFFYGLMSDKTRKQGIQMFNSIMDAKAALSYSDDLIIISSQKFCRVQQDLQPLDKKCIASDNTAANLLGCPLDIKSRPSTTTVGTEFIGRTTKKFTGGGGKPRPDLSGVGGGNQFKPPAKAGLGTTVQTTTPVVAALSEKDSKNKKPDKSDFWAFVIIGVVVGIAFVALILVLIVSRISRKGRKGEVIVIK</sequence>
<reference evidence="4" key="1">
    <citation type="submission" date="2020-11" db="EMBL/GenBank/DDBJ databases">
        <authorList>
            <person name="Tran Van P."/>
        </authorList>
    </citation>
    <scope>NUCLEOTIDE SEQUENCE</scope>
</reference>
<feature type="signal peptide" evidence="3">
    <location>
        <begin position="1"/>
        <end position="26"/>
    </location>
</feature>